<dbReference type="Proteomes" id="UP001206126">
    <property type="component" value="Unassembled WGS sequence"/>
</dbReference>
<evidence type="ECO:0008006" key="5">
    <source>
        <dbReference type="Google" id="ProtNLM"/>
    </source>
</evidence>
<feature type="chain" id="PRO_5045602765" description="DUF3108 domain-containing protein" evidence="2">
    <location>
        <begin position="18"/>
        <end position="245"/>
    </location>
</feature>
<keyword evidence="2" id="KW-0732">Signal</keyword>
<accession>A0ABT2D7V1</accession>
<feature type="region of interest" description="Disordered" evidence="1">
    <location>
        <begin position="39"/>
        <end position="68"/>
    </location>
</feature>
<dbReference type="RefSeq" id="WP_258821113.1">
    <property type="nucleotide sequence ID" value="NZ_JANUHB010000001.1"/>
</dbReference>
<evidence type="ECO:0000256" key="2">
    <source>
        <dbReference type="SAM" id="SignalP"/>
    </source>
</evidence>
<reference evidence="3 4" key="1">
    <citation type="submission" date="2022-08" db="EMBL/GenBank/DDBJ databases">
        <title>Reclassification of Massilia species as members of the genera Telluria, Duganella, Pseudoduganella, Mokoshia gen. nov. and Zemynaea gen. nov. using orthogonal and non-orthogonal genome-based approaches.</title>
        <authorList>
            <person name="Bowman J.P."/>
        </authorList>
    </citation>
    <scope>NUCLEOTIDE SEQUENCE [LARGE SCALE GENOMIC DNA]</scope>
    <source>
        <strain evidence="3 4">JCM 31605</strain>
    </source>
</reference>
<evidence type="ECO:0000313" key="4">
    <source>
        <dbReference type="Proteomes" id="UP001206126"/>
    </source>
</evidence>
<keyword evidence="4" id="KW-1185">Reference proteome</keyword>
<feature type="signal peptide" evidence="2">
    <location>
        <begin position="1"/>
        <end position="17"/>
    </location>
</feature>
<protein>
    <recommendedName>
        <fullName evidence="5">DUF3108 domain-containing protein</fullName>
    </recommendedName>
</protein>
<name>A0ABT2D7V1_9BURK</name>
<organism evidence="3 4">
    <name type="scientific">Massilia agilis</name>
    <dbReference type="NCBI Taxonomy" id="1811226"/>
    <lineage>
        <taxon>Bacteria</taxon>
        <taxon>Pseudomonadati</taxon>
        <taxon>Pseudomonadota</taxon>
        <taxon>Betaproteobacteria</taxon>
        <taxon>Burkholderiales</taxon>
        <taxon>Oxalobacteraceae</taxon>
        <taxon>Telluria group</taxon>
        <taxon>Massilia</taxon>
    </lineage>
</organism>
<proteinExistence type="predicted"/>
<gene>
    <name evidence="3" type="ORF">NX774_05330</name>
</gene>
<dbReference type="EMBL" id="JANUHB010000001">
    <property type="protein sequence ID" value="MCS0807344.1"/>
    <property type="molecule type" value="Genomic_DNA"/>
</dbReference>
<feature type="compositionally biased region" description="Basic and acidic residues" evidence="1">
    <location>
        <begin position="43"/>
        <end position="56"/>
    </location>
</feature>
<evidence type="ECO:0000256" key="1">
    <source>
        <dbReference type="SAM" id="MobiDB-lite"/>
    </source>
</evidence>
<comment type="caution">
    <text evidence="3">The sequence shown here is derived from an EMBL/GenBank/DDBJ whole genome shotgun (WGS) entry which is preliminary data.</text>
</comment>
<evidence type="ECO:0000313" key="3">
    <source>
        <dbReference type="EMBL" id="MCS0807344.1"/>
    </source>
</evidence>
<sequence>MRYAALLALLLANAAWANGLDDLRAGLVTLQGQGTLRGTFEAKQSERDLDGKKPPQDAHASAQVEEEPGTLQIRWDRATLKRAADEASPPNGARRNEALSTLVGTSSALRIANLVNYAPAFVRALDGAQLKSERADTYQGKPVRVLELALVERGPDEEQIKMKESTHIAQVWLGADNVPLAASITHRRRAKVMVFLSFEQQAREDFVFSVVANRLVVLKRDEQGTAKGLGSSTQYHNTYSFAPKA</sequence>